<dbReference type="PANTHER" id="PTHR39289">
    <property type="match status" value="1"/>
</dbReference>
<dbReference type="HAMAP" id="MF_01255">
    <property type="entry name" value="Ectoine_synth"/>
    <property type="match status" value="1"/>
</dbReference>
<proteinExistence type="inferred from homology"/>
<dbReference type="Proteomes" id="UP001576762">
    <property type="component" value="Unassembled WGS sequence"/>
</dbReference>
<comment type="similarity">
    <text evidence="2 8">Belongs to the ectoine synthase family.</text>
</comment>
<evidence type="ECO:0000256" key="3">
    <source>
        <dbReference type="ARBA" id="ARBA00013192"/>
    </source>
</evidence>
<evidence type="ECO:0000256" key="7">
    <source>
        <dbReference type="ARBA" id="ARBA00048714"/>
    </source>
</evidence>
<evidence type="ECO:0000256" key="5">
    <source>
        <dbReference type="ARBA" id="ARBA00023239"/>
    </source>
</evidence>
<dbReference type="PANTHER" id="PTHR39289:SF1">
    <property type="entry name" value="L-ECTOINE SYNTHASE"/>
    <property type="match status" value="1"/>
</dbReference>
<evidence type="ECO:0000256" key="2">
    <source>
        <dbReference type="ARBA" id="ARBA00009637"/>
    </source>
</evidence>
<comment type="function">
    <text evidence="8">Catalyzes the circularization of gamma-N-acetyl-alpha,gamma-diaminobutyric acid (ADABA) to ectoine (1,4,5,6-tetrahydro-2-methyl-4-pyrimidine carboxylic acid), which is an excellent osmoprotectant.</text>
</comment>
<sequence length="130" mass="14717">MIVKTVDEFRLTDRKIDGPGWESIRMLLAKDQFGFSFHFSTMAPGQTLNLWYKNHLEACFCIKGSGTIRCLDSGVEKAIKPGTLYALDQHDRHQIEVHEEMVALCVFNPALSGNEVHDKDGSYELTTEQP</sequence>
<dbReference type="Pfam" id="PF06339">
    <property type="entry name" value="Ectoine_synth"/>
    <property type="match status" value="1"/>
</dbReference>
<accession>A0ABV4WAF5</accession>
<dbReference type="Gene3D" id="2.60.120.10">
    <property type="entry name" value="Jelly Rolls"/>
    <property type="match status" value="1"/>
</dbReference>
<keyword evidence="10" id="KW-1185">Reference proteome</keyword>
<dbReference type="SUPFAM" id="SSF51182">
    <property type="entry name" value="RmlC-like cupins"/>
    <property type="match status" value="1"/>
</dbReference>
<comment type="catalytic activity">
    <reaction evidence="7 8">
        <text>(2S)-4-acetamido-2-aminobutanoate = L-ectoine + H2O</text>
        <dbReference type="Rhea" id="RHEA:17281"/>
        <dbReference type="ChEBI" id="CHEBI:15377"/>
        <dbReference type="ChEBI" id="CHEBI:58515"/>
        <dbReference type="ChEBI" id="CHEBI:58929"/>
        <dbReference type="EC" id="4.2.1.108"/>
    </reaction>
</comment>
<reference evidence="9 10" key="1">
    <citation type="submission" date="2024-09" db="EMBL/GenBank/DDBJ databases">
        <title>Draft genome sequences of 6 high pH adapted Marinobacter shengliensis sp. isolated from Mariana forearc serpentinite mud volcanoes.</title>
        <authorList>
            <person name="Elkassas S."/>
            <person name="Serres M."/>
            <person name="Michael N."/>
            <person name="Amina P."/>
            <person name="Teodora Z."/>
            <person name="Julie H."/>
        </authorList>
    </citation>
    <scope>NUCLEOTIDE SEQUENCE [LARGE SCALE GENOMIC DNA]</scope>
    <source>
        <strain evidence="9 10">EB4</strain>
    </source>
</reference>
<dbReference type="InterPro" id="IPR014710">
    <property type="entry name" value="RmlC-like_jellyroll"/>
</dbReference>
<evidence type="ECO:0000256" key="1">
    <source>
        <dbReference type="ARBA" id="ARBA00005181"/>
    </source>
</evidence>
<dbReference type="EMBL" id="JBHFLD010000028">
    <property type="protein sequence ID" value="MFB2717171.1"/>
    <property type="molecule type" value="Genomic_DNA"/>
</dbReference>
<dbReference type="InterPro" id="IPR011051">
    <property type="entry name" value="RmlC_Cupin_sf"/>
</dbReference>
<evidence type="ECO:0000313" key="9">
    <source>
        <dbReference type="EMBL" id="MFB2717171.1"/>
    </source>
</evidence>
<keyword evidence="5 8" id="KW-0456">Lyase</keyword>
<dbReference type="RefSeq" id="WP_064227443.1">
    <property type="nucleotide sequence ID" value="NZ_JBHFLB010000061.1"/>
</dbReference>
<gene>
    <name evidence="8" type="primary">ectC</name>
    <name evidence="9" type="ORF">ACE05E_16955</name>
</gene>
<evidence type="ECO:0000256" key="4">
    <source>
        <dbReference type="ARBA" id="ARBA00019707"/>
    </source>
</evidence>
<dbReference type="NCBIfam" id="NF009806">
    <property type="entry name" value="PRK13290.1"/>
    <property type="match status" value="1"/>
</dbReference>
<dbReference type="EC" id="4.2.1.108" evidence="3 8"/>
<dbReference type="CDD" id="cd06978">
    <property type="entry name" value="cupin_EctC"/>
    <property type="match status" value="1"/>
</dbReference>
<name>A0ABV4WAF5_9GAMM</name>
<protein>
    <recommendedName>
        <fullName evidence="4 8">L-ectoine synthase</fullName>
        <ecNumber evidence="3 8">4.2.1.108</ecNumber>
    </recommendedName>
    <alternativeName>
        <fullName evidence="6 8">N-acetyldiaminobutyrate dehydratase</fullName>
    </alternativeName>
</protein>
<comment type="pathway">
    <text evidence="1 8">Amine and polyamine biosynthesis; ectoine biosynthesis; L-ectoine from L-aspartate 4-semialdehyde: step 3/3.</text>
</comment>
<evidence type="ECO:0000313" key="10">
    <source>
        <dbReference type="Proteomes" id="UP001576762"/>
    </source>
</evidence>
<evidence type="ECO:0000256" key="8">
    <source>
        <dbReference type="HAMAP-Rule" id="MF_01255"/>
    </source>
</evidence>
<dbReference type="InterPro" id="IPR010462">
    <property type="entry name" value="Ectoine_synth"/>
</dbReference>
<organism evidence="9 10">
    <name type="scientific">Marinobacter shengliensis</name>
    <dbReference type="NCBI Taxonomy" id="1389223"/>
    <lineage>
        <taxon>Bacteria</taxon>
        <taxon>Pseudomonadati</taxon>
        <taxon>Pseudomonadota</taxon>
        <taxon>Gammaproteobacteria</taxon>
        <taxon>Pseudomonadales</taxon>
        <taxon>Marinobacteraceae</taxon>
        <taxon>Marinobacter</taxon>
    </lineage>
</organism>
<comment type="caution">
    <text evidence="9">The sequence shown here is derived from an EMBL/GenBank/DDBJ whole genome shotgun (WGS) entry which is preliminary data.</text>
</comment>
<evidence type="ECO:0000256" key="6">
    <source>
        <dbReference type="ARBA" id="ARBA00033271"/>
    </source>
</evidence>